<gene>
    <name evidence="2" type="ORF">AWB83_05768</name>
</gene>
<dbReference type="PANTHER" id="PTHR40606">
    <property type="match status" value="1"/>
</dbReference>
<dbReference type="Gene3D" id="2.30.29.80">
    <property type="match status" value="1"/>
</dbReference>
<dbReference type="InterPro" id="IPR051141">
    <property type="entry name" value="UPF0339_domain"/>
</dbReference>
<dbReference type="Pfam" id="PF07411">
    <property type="entry name" value="DUF1508"/>
    <property type="match status" value="1"/>
</dbReference>
<organism evidence="2 3">
    <name type="scientific">Caballeronia ptereochthonis</name>
    <dbReference type="NCBI Taxonomy" id="1777144"/>
    <lineage>
        <taxon>Bacteria</taxon>
        <taxon>Pseudomonadati</taxon>
        <taxon>Pseudomonadota</taxon>
        <taxon>Betaproteobacteria</taxon>
        <taxon>Burkholderiales</taxon>
        <taxon>Burkholderiaceae</taxon>
        <taxon>Caballeronia</taxon>
    </lineage>
</organism>
<dbReference type="InterPro" id="IPR036913">
    <property type="entry name" value="YegP-like_sf"/>
</dbReference>
<dbReference type="Proteomes" id="UP000054978">
    <property type="component" value="Unassembled WGS sequence"/>
</dbReference>
<dbReference type="OrthoDB" id="9802792at2"/>
<name>A0A158DQI8_9BURK</name>
<evidence type="ECO:0000259" key="1">
    <source>
        <dbReference type="Pfam" id="PF07411"/>
    </source>
</evidence>
<dbReference type="STRING" id="1777144.AWB83_05768"/>
<proteinExistence type="predicted"/>
<sequence length="59" mass="6415">MAGKFVIDRAKKGEFYFNLHASNGERILTSEMYKAKGSAENGIESVKHNAPDAAVVDNS</sequence>
<feature type="domain" description="DUF1508" evidence="1">
    <location>
        <begin position="10"/>
        <end position="57"/>
    </location>
</feature>
<dbReference type="PANTHER" id="PTHR40606:SF1">
    <property type="entry name" value="UPF0339 PROTEIN YEGP"/>
    <property type="match status" value="1"/>
</dbReference>
<evidence type="ECO:0000313" key="3">
    <source>
        <dbReference type="Proteomes" id="UP000054978"/>
    </source>
</evidence>
<dbReference type="RefSeq" id="WP_087049098.1">
    <property type="nucleotide sequence ID" value="NZ_FCOB02000035.1"/>
</dbReference>
<dbReference type="SUPFAM" id="SSF160113">
    <property type="entry name" value="YegP-like"/>
    <property type="match status" value="1"/>
</dbReference>
<dbReference type="EMBL" id="FCOB02000035">
    <property type="protein sequence ID" value="SAK96882.1"/>
    <property type="molecule type" value="Genomic_DNA"/>
</dbReference>
<comment type="caution">
    <text evidence="2">The sequence shown here is derived from an EMBL/GenBank/DDBJ whole genome shotgun (WGS) entry which is preliminary data.</text>
</comment>
<reference evidence="2" key="1">
    <citation type="submission" date="2016-01" db="EMBL/GenBank/DDBJ databases">
        <authorList>
            <person name="Peeters C."/>
        </authorList>
    </citation>
    <scope>NUCLEOTIDE SEQUENCE [LARGE SCALE GENOMIC DNA]</scope>
    <source>
        <strain evidence="2">LMG 29326</strain>
    </source>
</reference>
<accession>A0A158DQI8</accession>
<keyword evidence="3" id="KW-1185">Reference proteome</keyword>
<dbReference type="InterPro" id="IPR010879">
    <property type="entry name" value="DUF1508"/>
</dbReference>
<dbReference type="AlphaFoldDB" id="A0A158DQI8"/>
<protein>
    <recommendedName>
        <fullName evidence="1">DUF1508 domain-containing protein</fullName>
    </recommendedName>
</protein>
<evidence type="ECO:0000313" key="2">
    <source>
        <dbReference type="EMBL" id="SAK96882.1"/>
    </source>
</evidence>